<dbReference type="PANTHER" id="PTHR43190">
    <property type="entry name" value="N-ACETYL-D-GLUCOSAMINE KINASE"/>
    <property type="match status" value="1"/>
</dbReference>
<reference evidence="2 3" key="1">
    <citation type="submission" date="2024-08" db="EMBL/GenBank/DDBJ databases">
        <title>Genome sequence of Streptomyces aureus CACIA-1.46HGO.</title>
        <authorList>
            <person name="Evangelista-Martinez Z."/>
        </authorList>
    </citation>
    <scope>NUCLEOTIDE SEQUENCE [LARGE SCALE GENOMIC DNA]</scope>
    <source>
        <strain evidence="2 3">CACIA-1.46HGO</strain>
    </source>
</reference>
<evidence type="ECO:0000313" key="2">
    <source>
        <dbReference type="EMBL" id="MFA3841426.1"/>
    </source>
</evidence>
<evidence type="ECO:0000259" key="1">
    <source>
        <dbReference type="Pfam" id="PF01869"/>
    </source>
</evidence>
<protein>
    <submittedName>
        <fullName evidence="2">BadF/BadG/BcrA/BcrD ATPase family protein</fullName>
    </submittedName>
</protein>
<accession>A0ABV4SW33</accession>
<dbReference type="EMBL" id="JBGOSP010000024">
    <property type="protein sequence ID" value="MFA3841426.1"/>
    <property type="molecule type" value="Genomic_DNA"/>
</dbReference>
<dbReference type="PANTHER" id="PTHR43190:SF3">
    <property type="entry name" value="N-ACETYL-D-GLUCOSAMINE KINASE"/>
    <property type="match status" value="1"/>
</dbReference>
<sequence length="334" mass="33930">MGELYLGVDAGNSKTAALVCTAAGEIVGYGRSGCGDIYGAPTSSDAVAEVAAAVGDALAGASVAMAGIAGAAFRLAGVDWPEDCAFWDTALREKYPTLRRRSILNDGYAAIRCGEPSGVGVAVIAGTAAAVAARGPGGAVWDLGWWPQHSMGAAGLAEEALKAVYLADLGLGSKTSLTEGLLEFFGRSSVFELNRWFTRREGAAPWQEKPRAARVVTAAAEAGDQVAQVIVREQGRRLAMYAGVAARKVGLADGPGKVSVVLSGSVLMAVESPVADALLAELDGHVPGVVPHRAVVPPVAGAALDALGESGIPVTPAVTDRIAATLPPKEFLAT</sequence>
<dbReference type="Gene3D" id="3.30.420.40">
    <property type="match status" value="2"/>
</dbReference>
<keyword evidence="3" id="KW-1185">Reference proteome</keyword>
<comment type="caution">
    <text evidence="2">The sequence shown here is derived from an EMBL/GenBank/DDBJ whole genome shotgun (WGS) entry which is preliminary data.</text>
</comment>
<dbReference type="Pfam" id="PF01869">
    <property type="entry name" value="BcrAD_BadFG"/>
    <property type="match status" value="1"/>
</dbReference>
<gene>
    <name evidence="2" type="ORF">ACEG43_35410</name>
</gene>
<dbReference type="Proteomes" id="UP001571476">
    <property type="component" value="Unassembled WGS sequence"/>
</dbReference>
<dbReference type="InterPro" id="IPR043129">
    <property type="entry name" value="ATPase_NBD"/>
</dbReference>
<dbReference type="InterPro" id="IPR002731">
    <property type="entry name" value="ATPase_BadF"/>
</dbReference>
<evidence type="ECO:0000313" key="3">
    <source>
        <dbReference type="Proteomes" id="UP001571476"/>
    </source>
</evidence>
<feature type="domain" description="ATPase BadF/BadG/BcrA/BcrD type" evidence="1">
    <location>
        <begin position="6"/>
        <end position="304"/>
    </location>
</feature>
<name>A0ABV4SW33_9ACTN</name>
<dbReference type="InterPro" id="IPR052519">
    <property type="entry name" value="Euk-type_GlcNAc_Kinase"/>
</dbReference>
<dbReference type="RefSeq" id="WP_372565652.1">
    <property type="nucleotide sequence ID" value="NZ_JBGOSP010000024.1"/>
</dbReference>
<proteinExistence type="predicted"/>
<dbReference type="SUPFAM" id="SSF53067">
    <property type="entry name" value="Actin-like ATPase domain"/>
    <property type="match status" value="2"/>
</dbReference>
<organism evidence="2 3">
    <name type="scientific">Streptomyces aureus</name>
    <dbReference type="NCBI Taxonomy" id="193461"/>
    <lineage>
        <taxon>Bacteria</taxon>
        <taxon>Bacillati</taxon>
        <taxon>Actinomycetota</taxon>
        <taxon>Actinomycetes</taxon>
        <taxon>Kitasatosporales</taxon>
        <taxon>Streptomycetaceae</taxon>
        <taxon>Streptomyces</taxon>
    </lineage>
</organism>